<feature type="non-terminal residue" evidence="1">
    <location>
        <position position="1"/>
    </location>
</feature>
<sequence length="75" mass="8399">SNGIPCSSDMAGTRDWLQKNFYKFIAHVSYIDLLQLNKNLSVHEILELLNTPELSGLAVKSLNNTSHIKMIIDAL</sequence>
<dbReference type="AlphaFoldDB" id="A0A401TL13"/>
<evidence type="ECO:0000313" key="2">
    <source>
        <dbReference type="Proteomes" id="UP000287033"/>
    </source>
</evidence>
<dbReference type="Proteomes" id="UP000287033">
    <property type="component" value="Unassembled WGS sequence"/>
</dbReference>
<feature type="non-terminal residue" evidence="1">
    <location>
        <position position="75"/>
    </location>
</feature>
<proteinExistence type="predicted"/>
<protein>
    <submittedName>
        <fullName evidence="1">Uncharacterized protein</fullName>
    </submittedName>
</protein>
<accession>A0A401TL13</accession>
<name>A0A401TL13_CHIPU</name>
<comment type="caution">
    <text evidence="1">The sequence shown here is derived from an EMBL/GenBank/DDBJ whole genome shotgun (WGS) entry which is preliminary data.</text>
</comment>
<dbReference type="EMBL" id="BEZZ01106430">
    <property type="protein sequence ID" value="GCC43303.1"/>
    <property type="molecule type" value="Genomic_DNA"/>
</dbReference>
<gene>
    <name evidence="1" type="ORF">chiPu_0027533</name>
</gene>
<reference evidence="1 2" key="1">
    <citation type="journal article" date="2018" name="Nat. Ecol. Evol.">
        <title>Shark genomes provide insights into elasmobranch evolution and the origin of vertebrates.</title>
        <authorList>
            <person name="Hara Y"/>
            <person name="Yamaguchi K"/>
            <person name="Onimaru K"/>
            <person name="Kadota M"/>
            <person name="Koyanagi M"/>
            <person name="Keeley SD"/>
            <person name="Tatsumi K"/>
            <person name="Tanaka K"/>
            <person name="Motone F"/>
            <person name="Kageyama Y"/>
            <person name="Nozu R"/>
            <person name="Adachi N"/>
            <person name="Nishimura O"/>
            <person name="Nakagawa R"/>
            <person name="Tanegashima C"/>
            <person name="Kiyatake I"/>
            <person name="Matsumoto R"/>
            <person name="Murakumo K"/>
            <person name="Nishida K"/>
            <person name="Terakita A"/>
            <person name="Kuratani S"/>
            <person name="Sato K"/>
            <person name="Hyodo S Kuraku.S."/>
        </authorList>
    </citation>
    <scope>NUCLEOTIDE SEQUENCE [LARGE SCALE GENOMIC DNA]</scope>
</reference>
<organism evidence="1 2">
    <name type="scientific">Chiloscyllium punctatum</name>
    <name type="common">Brownbanded bambooshark</name>
    <name type="synonym">Hemiscyllium punctatum</name>
    <dbReference type="NCBI Taxonomy" id="137246"/>
    <lineage>
        <taxon>Eukaryota</taxon>
        <taxon>Metazoa</taxon>
        <taxon>Chordata</taxon>
        <taxon>Craniata</taxon>
        <taxon>Vertebrata</taxon>
        <taxon>Chondrichthyes</taxon>
        <taxon>Elasmobranchii</taxon>
        <taxon>Galeomorphii</taxon>
        <taxon>Galeoidea</taxon>
        <taxon>Orectolobiformes</taxon>
        <taxon>Hemiscylliidae</taxon>
        <taxon>Chiloscyllium</taxon>
    </lineage>
</organism>
<keyword evidence="2" id="KW-1185">Reference proteome</keyword>
<evidence type="ECO:0000313" key="1">
    <source>
        <dbReference type="EMBL" id="GCC43303.1"/>
    </source>
</evidence>